<dbReference type="Proteomes" id="UP000238605">
    <property type="component" value="Unassembled WGS sequence"/>
</dbReference>
<keyword evidence="15" id="KW-1185">Reference proteome</keyword>
<evidence type="ECO:0000313" key="15">
    <source>
        <dbReference type="Proteomes" id="UP000238605"/>
    </source>
</evidence>
<keyword evidence="3" id="KW-1003">Cell membrane</keyword>
<dbReference type="AlphaFoldDB" id="A0A2S5SS95"/>
<keyword evidence="8" id="KW-0862">Zinc</keyword>
<evidence type="ECO:0000256" key="8">
    <source>
        <dbReference type="ARBA" id="ARBA00022833"/>
    </source>
</evidence>
<evidence type="ECO:0000256" key="11">
    <source>
        <dbReference type="ARBA" id="ARBA00023136"/>
    </source>
</evidence>
<dbReference type="GO" id="GO:0005886">
    <property type="term" value="C:plasma membrane"/>
    <property type="evidence" value="ECO:0007669"/>
    <property type="project" value="UniProtKB-SubCell"/>
</dbReference>
<name>A0A2S5SS95_9BURK</name>
<dbReference type="PANTHER" id="PTHR43221:SF1">
    <property type="entry name" value="PROTEASE HTPX"/>
    <property type="match status" value="1"/>
</dbReference>
<keyword evidence="4" id="KW-0645">Protease</keyword>
<keyword evidence="9 12" id="KW-1133">Transmembrane helix</keyword>
<accession>A0A2S5SS95</accession>
<keyword evidence="6" id="KW-0479">Metal-binding</keyword>
<dbReference type="GO" id="GO:0046872">
    <property type="term" value="F:metal ion binding"/>
    <property type="evidence" value="ECO:0007669"/>
    <property type="project" value="UniProtKB-KW"/>
</dbReference>
<keyword evidence="7" id="KW-0378">Hydrolase</keyword>
<dbReference type="EMBL" id="PSNX01000012">
    <property type="protein sequence ID" value="PPE65601.1"/>
    <property type="molecule type" value="Genomic_DNA"/>
</dbReference>
<dbReference type="PANTHER" id="PTHR43221">
    <property type="entry name" value="PROTEASE HTPX"/>
    <property type="match status" value="1"/>
</dbReference>
<dbReference type="InterPro" id="IPR050083">
    <property type="entry name" value="HtpX_protease"/>
</dbReference>
<comment type="caution">
    <text evidence="14">The sequence shown here is derived from an EMBL/GenBank/DDBJ whole genome shotgun (WGS) entry which is preliminary data.</text>
</comment>
<comment type="subcellular location">
    <subcellularLocation>
        <location evidence="2">Cell membrane</location>
        <topology evidence="2">Multi-pass membrane protein</topology>
    </subcellularLocation>
</comment>
<comment type="cofactor">
    <cofactor evidence="1">
        <name>Zn(2+)</name>
        <dbReference type="ChEBI" id="CHEBI:29105"/>
    </cofactor>
</comment>
<dbReference type="RefSeq" id="WP_104303223.1">
    <property type="nucleotide sequence ID" value="NZ_PSNX01000012.1"/>
</dbReference>
<keyword evidence="10" id="KW-0482">Metalloprotease</keyword>
<dbReference type="OrthoDB" id="9789270at2"/>
<evidence type="ECO:0000256" key="4">
    <source>
        <dbReference type="ARBA" id="ARBA00022670"/>
    </source>
</evidence>
<evidence type="ECO:0000256" key="1">
    <source>
        <dbReference type="ARBA" id="ARBA00001947"/>
    </source>
</evidence>
<sequence length="624" mass="71899">MEHVDFMHLLRLSEQACESDAKGYRRSVWWFAVLGYAVVIVLALVAVGVLGAVAWAVATGRPGGWMIWLGLVALALLWVTVRALMTRFPAPEGYRVTPEDAPELFKAIERLRRAVKGPPIDEVVLDASFNAAILQRPRLGWLGHTNHLIIGWPLMCALEPRRLLAVIAHEYGHLRGEHGKFSAWIYRTRSAWWRLQQSYEADEGPVPWLVRGFLSWYVPRFNARTFALARQDEYEADRVAARLCRPEVVGQAWVEIEIKSRWYHEVYWPRQWQRALKEERPDPMPHADMASGLLHGPDEAYATRALREALARLPSYDDTHPVPRDRLAALGVRPEVPTWSKAPSIALLGRAAPLAARHFDRQWWQDTRRDWEHHHRHLRTCRDRARDFRARAADLQADEWVDWAECLEQLGRDDHAALYEQALEREPGHARALLRLTIARQGSTHPETLVLAERLQARHPQHGYAACRLALDHLDRLDHTGSDLAPRDPAVRRTWRERLAHFEKLEASAWESVTATNPCEHLVAPDWTELERRYVIDELIRLREVSAAWVGGKTVPELPGRVYLVLFIQMRRTDEARGHELVQQLMESLPFPGRLLVTVVDLFVREADVRGSAAQAFYRRQRSR</sequence>
<feature type="transmembrane region" description="Helical" evidence="12">
    <location>
        <begin position="64"/>
        <end position="85"/>
    </location>
</feature>
<dbReference type="InterPro" id="IPR001915">
    <property type="entry name" value="Peptidase_M48"/>
</dbReference>
<evidence type="ECO:0000313" key="14">
    <source>
        <dbReference type="EMBL" id="PPE65601.1"/>
    </source>
</evidence>
<dbReference type="GO" id="GO:0004222">
    <property type="term" value="F:metalloendopeptidase activity"/>
    <property type="evidence" value="ECO:0007669"/>
    <property type="project" value="InterPro"/>
</dbReference>
<evidence type="ECO:0000256" key="9">
    <source>
        <dbReference type="ARBA" id="ARBA00022989"/>
    </source>
</evidence>
<evidence type="ECO:0000256" key="5">
    <source>
        <dbReference type="ARBA" id="ARBA00022692"/>
    </source>
</evidence>
<evidence type="ECO:0000259" key="13">
    <source>
        <dbReference type="Pfam" id="PF01435"/>
    </source>
</evidence>
<reference evidence="14 15" key="1">
    <citation type="submission" date="2018-02" db="EMBL/GenBank/DDBJ databases">
        <title>Reclassifiation of [Polyangium] brachysporum DSM 7029 as Guopingzhaonella breviflexa gen. nov., sp. nov., a member of the family Comamonadaceae.</title>
        <authorList>
            <person name="Tang B."/>
        </authorList>
    </citation>
    <scope>NUCLEOTIDE SEQUENCE [LARGE SCALE GENOMIC DNA]</scope>
    <source>
        <strain evidence="14 15">BCRC 80649</strain>
    </source>
</reference>
<evidence type="ECO:0000256" key="7">
    <source>
        <dbReference type="ARBA" id="ARBA00022801"/>
    </source>
</evidence>
<organism evidence="14 15">
    <name type="scientific">Caldimonas caldifontis</name>
    <dbReference type="NCBI Taxonomy" id="1452508"/>
    <lineage>
        <taxon>Bacteria</taxon>
        <taxon>Pseudomonadati</taxon>
        <taxon>Pseudomonadota</taxon>
        <taxon>Betaproteobacteria</taxon>
        <taxon>Burkholderiales</taxon>
        <taxon>Sphaerotilaceae</taxon>
        <taxon>Caldimonas</taxon>
    </lineage>
</organism>
<protein>
    <submittedName>
        <fullName evidence="14">Peptidase M48</fullName>
    </submittedName>
</protein>
<keyword evidence="5 12" id="KW-0812">Transmembrane</keyword>
<proteinExistence type="predicted"/>
<dbReference type="GO" id="GO:0006508">
    <property type="term" value="P:proteolysis"/>
    <property type="evidence" value="ECO:0007669"/>
    <property type="project" value="UniProtKB-KW"/>
</dbReference>
<evidence type="ECO:0000256" key="3">
    <source>
        <dbReference type="ARBA" id="ARBA00022475"/>
    </source>
</evidence>
<keyword evidence="11 12" id="KW-0472">Membrane</keyword>
<dbReference type="Pfam" id="PF01435">
    <property type="entry name" value="Peptidase_M48"/>
    <property type="match status" value="1"/>
</dbReference>
<feature type="domain" description="Peptidase M48" evidence="13">
    <location>
        <begin position="153"/>
        <end position="330"/>
    </location>
</feature>
<feature type="transmembrane region" description="Helical" evidence="12">
    <location>
        <begin position="28"/>
        <end position="58"/>
    </location>
</feature>
<gene>
    <name evidence="14" type="ORF">C1704_13285</name>
</gene>
<evidence type="ECO:0000256" key="2">
    <source>
        <dbReference type="ARBA" id="ARBA00004651"/>
    </source>
</evidence>
<evidence type="ECO:0000256" key="12">
    <source>
        <dbReference type="SAM" id="Phobius"/>
    </source>
</evidence>
<evidence type="ECO:0000256" key="6">
    <source>
        <dbReference type="ARBA" id="ARBA00022723"/>
    </source>
</evidence>
<dbReference type="Gene3D" id="3.30.2010.10">
    <property type="entry name" value="Metalloproteases ('zincins'), catalytic domain"/>
    <property type="match status" value="1"/>
</dbReference>
<evidence type="ECO:0000256" key="10">
    <source>
        <dbReference type="ARBA" id="ARBA00023049"/>
    </source>
</evidence>
<dbReference type="CDD" id="cd07328">
    <property type="entry name" value="M48_Ste24p_like"/>
    <property type="match status" value="1"/>
</dbReference>